<gene>
    <name evidence="1" type="ORF">EEL30_14350</name>
</gene>
<name>A0A502IRV6_BRELA</name>
<proteinExistence type="predicted"/>
<evidence type="ECO:0000313" key="2">
    <source>
        <dbReference type="Proteomes" id="UP000319432"/>
    </source>
</evidence>
<organism evidence="1 2">
    <name type="scientific">Brevibacillus laterosporus</name>
    <name type="common">Bacillus laterosporus</name>
    <dbReference type="NCBI Taxonomy" id="1465"/>
    <lineage>
        <taxon>Bacteria</taxon>
        <taxon>Bacillati</taxon>
        <taxon>Bacillota</taxon>
        <taxon>Bacilli</taxon>
        <taxon>Bacillales</taxon>
        <taxon>Paenibacillaceae</taxon>
        <taxon>Brevibacillus</taxon>
    </lineage>
</organism>
<dbReference type="OrthoDB" id="2473142at2"/>
<keyword evidence="2" id="KW-1185">Reference proteome</keyword>
<evidence type="ECO:0000313" key="1">
    <source>
        <dbReference type="EMBL" id="QDX93373.1"/>
    </source>
</evidence>
<sequence length="74" mass="8430">MDFSQLRQYFNDITHSIGDIGSKTGNALFGIQSEINKLNQTLHTTNILLSILIILVVVHFIYSVVQVQNRKKNK</sequence>
<accession>A0A502IRV6</accession>
<dbReference type="Proteomes" id="UP000319432">
    <property type="component" value="Chromosome"/>
</dbReference>
<protein>
    <submittedName>
        <fullName evidence="1">Uncharacterized protein</fullName>
    </submittedName>
</protein>
<dbReference type="AlphaFoldDB" id="A0A502IRV6"/>
<reference evidence="1 2" key="1">
    <citation type="submission" date="2018-11" db="EMBL/GenBank/DDBJ databases">
        <title>Phylogenetic determinants of toxin gene distribution in genomes of Brevibacillus laterosporus.</title>
        <authorList>
            <person name="Glare T.R."/>
            <person name="Durrant A."/>
            <person name="Berry C."/>
            <person name="Palma L."/>
            <person name="Ormskirk M."/>
            <person name="Cox M.O."/>
        </authorList>
    </citation>
    <scope>NUCLEOTIDE SEQUENCE [LARGE SCALE GENOMIC DNA]</scope>
    <source>
        <strain evidence="1 2">1821L</strain>
    </source>
</reference>
<dbReference type="EMBL" id="CP033464">
    <property type="protein sequence ID" value="QDX93373.1"/>
    <property type="molecule type" value="Genomic_DNA"/>
</dbReference>